<dbReference type="Proteomes" id="UP000241238">
    <property type="component" value="Chromosome"/>
</dbReference>
<dbReference type="Gene3D" id="3.40.50.150">
    <property type="entry name" value="Vaccinia Virus protein VP39"/>
    <property type="match status" value="1"/>
</dbReference>
<dbReference type="GO" id="GO:0008168">
    <property type="term" value="F:methyltransferase activity"/>
    <property type="evidence" value="ECO:0007669"/>
    <property type="project" value="UniProtKB-KW"/>
</dbReference>
<reference evidence="9" key="1">
    <citation type="journal article" date="2018" name="MSphere">
        <title>Fusobacterium Genomics Using MinION and Illumina Sequencing Enables Genome Completion and Correction.</title>
        <authorList>
            <person name="Todd S.M."/>
            <person name="Settlage R.E."/>
            <person name="Lahmers K.K."/>
            <person name="Slade D.J."/>
        </authorList>
    </citation>
    <scope>NUCLEOTIDE SEQUENCE [LARGE SCALE GENOMIC DNA]</scope>
    <source>
        <strain evidence="9">ATCC 27725</strain>
    </source>
</reference>
<dbReference type="PRINTS" id="PR00505">
    <property type="entry name" value="D12N6MTFRASE"/>
</dbReference>
<name>A0ABN5JD67_FUSVA</name>
<dbReference type="GeneID" id="77466402"/>
<sequence>MYLKSPFNYIGNKYRLLPQILPLFPEKCDTFYDMFCGGLDVTINMNSKRKVANDINHFVIEIMEFFKGKNYEDLIKEIEETIEKFNLSKENKESYYLFRDYYNKNKNPLCLYVLMSFSFNYQFRFNSNLDYNNPAGTDRSSFNPALKNRLFEFIKKLENIEFLNKNFKDFDYSCIKSNDFIYCDPPYRMSVGSYNDGKRGFEGWGIKDDLALFEILDELNERGIRFALSNVFFNNGFTNKELAKWSEKYNVHILKINYENSNYQRNKLFKTKEVLITNY</sequence>
<keyword evidence="3 7" id="KW-0489">Methyltransferase</keyword>
<dbReference type="EMBL" id="CP028103">
    <property type="protein sequence ID" value="AVQ29723.1"/>
    <property type="molecule type" value="Genomic_DNA"/>
</dbReference>
<dbReference type="Gene3D" id="1.10.1020.10">
    <property type="entry name" value="Adenine-specific Methyltransferase, Domain 2"/>
    <property type="match status" value="1"/>
</dbReference>
<dbReference type="PROSITE" id="PS00092">
    <property type="entry name" value="N6_MTASE"/>
    <property type="match status" value="1"/>
</dbReference>
<evidence type="ECO:0000313" key="9">
    <source>
        <dbReference type="Proteomes" id="UP000241238"/>
    </source>
</evidence>
<evidence type="ECO:0000256" key="6">
    <source>
        <dbReference type="ARBA" id="ARBA00047942"/>
    </source>
</evidence>
<dbReference type="InterPro" id="IPR012263">
    <property type="entry name" value="M_m6A_EcoRV"/>
</dbReference>
<organism evidence="8 9">
    <name type="scientific">Fusobacterium varium ATCC 27725</name>
    <dbReference type="NCBI Taxonomy" id="469618"/>
    <lineage>
        <taxon>Bacteria</taxon>
        <taxon>Fusobacteriati</taxon>
        <taxon>Fusobacteriota</taxon>
        <taxon>Fusobacteriia</taxon>
        <taxon>Fusobacteriales</taxon>
        <taxon>Fusobacteriaceae</taxon>
        <taxon>Fusobacterium</taxon>
    </lineage>
</organism>
<dbReference type="InterPro" id="IPR012327">
    <property type="entry name" value="MeTrfase_D12"/>
</dbReference>
<protein>
    <recommendedName>
        <fullName evidence="2 7">Site-specific DNA-methyltransferase (adenine-specific)</fullName>
        <ecNumber evidence="2 7">2.1.1.72</ecNumber>
    </recommendedName>
</protein>
<evidence type="ECO:0000256" key="1">
    <source>
        <dbReference type="ARBA" id="ARBA00006594"/>
    </source>
</evidence>
<dbReference type="PIRSF" id="PIRSF000398">
    <property type="entry name" value="M_m6A_EcoRV"/>
    <property type="match status" value="1"/>
</dbReference>
<gene>
    <name evidence="8" type="ORF">C4N18_00225</name>
</gene>
<dbReference type="InterPro" id="IPR029063">
    <property type="entry name" value="SAM-dependent_MTases_sf"/>
</dbReference>
<proteinExistence type="inferred from homology"/>
<evidence type="ECO:0000313" key="8">
    <source>
        <dbReference type="EMBL" id="AVQ29723.1"/>
    </source>
</evidence>
<keyword evidence="5 7" id="KW-0949">S-adenosyl-L-methionine</keyword>
<evidence type="ECO:0000256" key="7">
    <source>
        <dbReference type="RuleBase" id="RU361257"/>
    </source>
</evidence>
<dbReference type="Pfam" id="PF02086">
    <property type="entry name" value="MethyltransfD12"/>
    <property type="match status" value="1"/>
</dbReference>
<evidence type="ECO:0000256" key="3">
    <source>
        <dbReference type="ARBA" id="ARBA00022603"/>
    </source>
</evidence>
<evidence type="ECO:0000256" key="2">
    <source>
        <dbReference type="ARBA" id="ARBA00011900"/>
    </source>
</evidence>
<accession>A0ABN5JD67</accession>
<comment type="catalytic activity">
    <reaction evidence="6 7">
        <text>a 2'-deoxyadenosine in DNA + S-adenosyl-L-methionine = an N(6)-methyl-2'-deoxyadenosine in DNA + S-adenosyl-L-homocysteine + H(+)</text>
        <dbReference type="Rhea" id="RHEA:15197"/>
        <dbReference type="Rhea" id="RHEA-COMP:12418"/>
        <dbReference type="Rhea" id="RHEA-COMP:12419"/>
        <dbReference type="ChEBI" id="CHEBI:15378"/>
        <dbReference type="ChEBI" id="CHEBI:57856"/>
        <dbReference type="ChEBI" id="CHEBI:59789"/>
        <dbReference type="ChEBI" id="CHEBI:90615"/>
        <dbReference type="ChEBI" id="CHEBI:90616"/>
        <dbReference type="EC" id="2.1.1.72"/>
    </reaction>
</comment>
<dbReference type="InterPro" id="IPR023095">
    <property type="entry name" value="Ade_MeTrfase_dom_2"/>
</dbReference>
<comment type="similarity">
    <text evidence="1 7">Belongs to the N(4)/N(6)-methyltransferase family.</text>
</comment>
<keyword evidence="9" id="KW-1185">Reference proteome</keyword>
<dbReference type="NCBIfam" id="TIGR00571">
    <property type="entry name" value="dam"/>
    <property type="match status" value="1"/>
</dbReference>
<keyword evidence="4 7" id="KW-0808">Transferase</keyword>
<evidence type="ECO:0000256" key="5">
    <source>
        <dbReference type="ARBA" id="ARBA00022691"/>
    </source>
</evidence>
<dbReference type="InterPro" id="IPR002052">
    <property type="entry name" value="DNA_methylase_N6_adenine_CS"/>
</dbReference>
<dbReference type="PANTHER" id="PTHR30481:SF3">
    <property type="entry name" value="DNA ADENINE METHYLASE"/>
    <property type="match status" value="1"/>
</dbReference>
<dbReference type="GO" id="GO:0032259">
    <property type="term" value="P:methylation"/>
    <property type="evidence" value="ECO:0007669"/>
    <property type="project" value="UniProtKB-KW"/>
</dbReference>
<dbReference type="EC" id="2.1.1.72" evidence="2 7"/>
<dbReference type="RefSeq" id="WP_005951177.1">
    <property type="nucleotide sequence ID" value="NZ_CP028103.1"/>
</dbReference>
<dbReference type="SUPFAM" id="SSF53335">
    <property type="entry name" value="S-adenosyl-L-methionine-dependent methyltransferases"/>
    <property type="match status" value="1"/>
</dbReference>
<dbReference type="PANTHER" id="PTHR30481">
    <property type="entry name" value="DNA ADENINE METHYLASE"/>
    <property type="match status" value="1"/>
</dbReference>
<evidence type="ECO:0000256" key="4">
    <source>
        <dbReference type="ARBA" id="ARBA00022679"/>
    </source>
</evidence>